<feature type="compositionally biased region" description="Basic and acidic residues" evidence="1">
    <location>
        <begin position="188"/>
        <end position="198"/>
    </location>
</feature>
<evidence type="ECO:0000313" key="3">
    <source>
        <dbReference type="Ensembl" id="ENSAZOP00000019311.1"/>
    </source>
</evidence>
<feature type="domain" description="SRA1/Sec31" evidence="2">
    <location>
        <begin position="446"/>
        <end position="495"/>
    </location>
</feature>
<accession>A0A8B9V5B4</accession>
<dbReference type="InterPro" id="IPR040243">
    <property type="entry name" value="Steroid_recept_RNA_1"/>
</dbReference>
<feature type="region of interest" description="Disordered" evidence="1">
    <location>
        <begin position="487"/>
        <end position="511"/>
    </location>
</feature>
<feature type="compositionally biased region" description="Gly residues" evidence="1">
    <location>
        <begin position="115"/>
        <end position="131"/>
    </location>
</feature>
<organism evidence="3 4">
    <name type="scientific">Anas zonorhyncha</name>
    <name type="common">Eastern spot-billed duck</name>
    <dbReference type="NCBI Taxonomy" id="75864"/>
    <lineage>
        <taxon>Eukaryota</taxon>
        <taxon>Metazoa</taxon>
        <taxon>Chordata</taxon>
        <taxon>Craniata</taxon>
        <taxon>Vertebrata</taxon>
        <taxon>Euteleostomi</taxon>
        <taxon>Archelosauria</taxon>
        <taxon>Archosauria</taxon>
        <taxon>Dinosauria</taxon>
        <taxon>Saurischia</taxon>
        <taxon>Theropoda</taxon>
        <taxon>Coelurosauria</taxon>
        <taxon>Aves</taxon>
        <taxon>Neognathae</taxon>
        <taxon>Galloanserae</taxon>
        <taxon>Anseriformes</taxon>
        <taxon>Anatidae</taxon>
        <taxon>Anatinae</taxon>
        <taxon>Anas</taxon>
    </lineage>
</organism>
<feature type="compositionally biased region" description="Gly residues" evidence="1">
    <location>
        <begin position="175"/>
        <end position="185"/>
    </location>
</feature>
<dbReference type="GO" id="GO:0003713">
    <property type="term" value="F:transcription coactivator activity"/>
    <property type="evidence" value="ECO:0007669"/>
    <property type="project" value="InterPro"/>
</dbReference>
<protein>
    <recommendedName>
        <fullName evidence="2">SRA1/Sec31 domain-containing protein</fullName>
    </recommendedName>
</protein>
<sequence length="511" mass="52629">GHREADQKPWAGVLDALPHQRVRHGHAGAPRTGGREAPHLGVPGALRDLPRGGPGRAHLCAHRGHGTALPVHGLLVRARRRHHLGGGAGGLHGAVPEVPGGRRAGGEAEARTRGGAAGGGGGGGGGGGTERGGTEGERGQRRGCGARASQTRRLLLPGGLPPEALPAAPALAGLGSDGPRGPGEGGEPELRGRAECRVPPHPHHHPPPPPLPPPPRPSSAAAAPNKAPPRSCRLRLAPPRGSLPAPGRLRPAGGPRGAARGRAGMAELYVKPGNKERGWNDPPQFSYGLQAQGAGPRRAPLTRRVPAPGALPGAPPDTAPAAAAAQPPKALGPPPLGPVNLALRTESARPAAEDSSEGSDVPADAVLGPLRETLASCRPTMQKQVCDDIGRRLTVLEESWAQGKLSAPVRKRMSLLVQGEGQGVAHKPPPGHGSADPELLMGSPFLAELQQCHWDAADEIHRSLMVDYVNEVSQWLVGVKRLIAETRKLPAEEPAAPRDDSTEAQPKQEAP</sequence>
<reference evidence="3" key="1">
    <citation type="submission" date="2025-05" db="UniProtKB">
        <authorList>
            <consortium name="Ensembl"/>
        </authorList>
    </citation>
    <scope>IDENTIFICATION</scope>
</reference>
<proteinExistence type="predicted"/>
<dbReference type="Gene3D" id="1.20.940.10">
    <property type="entry name" value="Functional domain of the splicing factor Prp18"/>
    <property type="match status" value="1"/>
</dbReference>
<dbReference type="Ensembl" id="ENSAZOT00000020705.1">
    <property type="protein sequence ID" value="ENSAZOP00000019275.1"/>
    <property type="gene ID" value="ENSAZOG00000012542.1"/>
</dbReference>
<dbReference type="GO" id="GO:0006357">
    <property type="term" value="P:regulation of transcription by RNA polymerase II"/>
    <property type="evidence" value="ECO:0007669"/>
    <property type="project" value="InterPro"/>
</dbReference>
<dbReference type="PANTHER" id="PTHR18834">
    <property type="entry name" value="STEROID RECEPTOR RNA ACTIVATOR 1"/>
    <property type="match status" value="1"/>
</dbReference>
<evidence type="ECO:0000259" key="2">
    <source>
        <dbReference type="Pfam" id="PF07304"/>
    </source>
</evidence>
<dbReference type="GO" id="GO:0005634">
    <property type="term" value="C:nucleus"/>
    <property type="evidence" value="ECO:0007669"/>
    <property type="project" value="TreeGrafter"/>
</dbReference>
<dbReference type="Ensembl" id="ENSAZOT00000020972.1">
    <property type="protein sequence ID" value="ENSAZOP00000019519.1"/>
    <property type="gene ID" value="ENSAZOG00000012542.1"/>
</dbReference>
<feature type="compositionally biased region" description="Pro residues" evidence="1">
    <location>
        <begin position="207"/>
        <end position="217"/>
    </location>
</feature>
<evidence type="ECO:0000313" key="4">
    <source>
        <dbReference type="Proteomes" id="UP000694549"/>
    </source>
</evidence>
<feature type="compositionally biased region" description="Low complexity" evidence="1">
    <location>
        <begin position="165"/>
        <end position="174"/>
    </location>
</feature>
<keyword evidence="4" id="KW-1185">Reference proteome</keyword>
<evidence type="ECO:0000256" key="1">
    <source>
        <dbReference type="SAM" id="MobiDB-lite"/>
    </source>
</evidence>
<dbReference type="Ensembl" id="ENSAZOT00000020807.1">
    <property type="protein sequence ID" value="ENSAZOP00000019362.1"/>
    <property type="gene ID" value="ENSAZOG00000012542.1"/>
</dbReference>
<name>A0A8B9V5B4_9AVES</name>
<dbReference type="AlphaFoldDB" id="A0A8B9V5B4"/>
<feature type="compositionally biased region" description="Basic and acidic residues" evidence="1">
    <location>
        <begin position="487"/>
        <end position="501"/>
    </location>
</feature>
<dbReference type="Ensembl" id="ENSAZOT00000020745.1">
    <property type="protein sequence ID" value="ENSAZOP00000019311.1"/>
    <property type="gene ID" value="ENSAZOG00000012542.1"/>
</dbReference>
<dbReference type="PANTHER" id="PTHR18834:SF2">
    <property type="entry name" value="STEROID RECEPTOR RNA ACTIVATOR 1"/>
    <property type="match status" value="1"/>
</dbReference>
<feature type="region of interest" description="Disordered" evidence="1">
    <location>
        <begin position="86"/>
        <end position="341"/>
    </location>
</feature>
<dbReference type="InterPro" id="IPR009917">
    <property type="entry name" value="SRA1/Sec31"/>
</dbReference>
<feature type="compositionally biased region" description="Low complexity" evidence="1">
    <location>
        <begin position="143"/>
        <end position="158"/>
    </location>
</feature>
<feature type="compositionally biased region" description="Low complexity" evidence="1">
    <location>
        <begin position="243"/>
        <end position="264"/>
    </location>
</feature>
<feature type="domain" description="SRA1/Sec31" evidence="2">
    <location>
        <begin position="324"/>
        <end position="418"/>
    </location>
</feature>
<dbReference type="Proteomes" id="UP000694549">
    <property type="component" value="Unplaced"/>
</dbReference>
<feature type="compositionally biased region" description="Low complexity" evidence="1">
    <location>
        <begin position="319"/>
        <end position="329"/>
    </location>
</feature>
<dbReference type="Pfam" id="PF07304">
    <property type="entry name" value="SRA1"/>
    <property type="match status" value="2"/>
</dbReference>
<dbReference type="Ensembl" id="ENSAZOT00000020769.1">
    <property type="protein sequence ID" value="ENSAZOP00000019329.1"/>
    <property type="gene ID" value="ENSAZOG00000012542.1"/>
</dbReference>
<feature type="compositionally biased region" description="Low complexity" evidence="1">
    <location>
        <begin position="218"/>
        <end position="229"/>
    </location>
</feature>